<evidence type="ECO:0000256" key="6">
    <source>
        <dbReference type="RuleBase" id="RU003983"/>
    </source>
</evidence>
<evidence type="ECO:0000256" key="7">
    <source>
        <dbReference type="SAM" id="Phobius"/>
    </source>
</evidence>
<dbReference type="Pfam" id="PF23368">
    <property type="entry name" value="DUF7092"/>
    <property type="match status" value="1"/>
</dbReference>
<evidence type="ECO:0000313" key="11">
    <source>
        <dbReference type="Proteomes" id="UP001595665"/>
    </source>
</evidence>
<protein>
    <submittedName>
        <fullName evidence="10">M48 family metallopeptidase</fullName>
    </submittedName>
</protein>
<keyword evidence="3 6" id="KW-0378">Hydrolase</keyword>
<comment type="similarity">
    <text evidence="6">Belongs to the peptidase M48 family.</text>
</comment>
<dbReference type="InterPro" id="IPR051156">
    <property type="entry name" value="Mito/Outer_Membr_Metalloprot"/>
</dbReference>
<proteinExistence type="inferred from homology"/>
<accession>A0ABV7PIP6</accession>
<dbReference type="InterPro" id="IPR055518">
    <property type="entry name" value="DUF7092"/>
</dbReference>
<name>A0ABV7PIP6_9BURK</name>
<feature type="domain" description="DUF7092" evidence="9">
    <location>
        <begin position="1"/>
        <end position="75"/>
    </location>
</feature>
<evidence type="ECO:0000259" key="9">
    <source>
        <dbReference type="Pfam" id="PF23368"/>
    </source>
</evidence>
<dbReference type="EMBL" id="JBHRVV010000001">
    <property type="protein sequence ID" value="MFC3459068.1"/>
    <property type="molecule type" value="Genomic_DNA"/>
</dbReference>
<dbReference type="Proteomes" id="UP001595665">
    <property type="component" value="Unassembled WGS sequence"/>
</dbReference>
<keyword evidence="4 6" id="KW-0862">Zinc</keyword>
<dbReference type="PANTHER" id="PTHR22726:SF1">
    <property type="entry name" value="METALLOENDOPEPTIDASE OMA1, MITOCHONDRIAL"/>
    <property type="match status" value="1"/>
</dbReference>
<keyword evidence="7" id="KW-0812">Transmembrane</keyword>
<dbReference type="PANTHER" id="PTHR22726">
    <property type="entry name" value="METALLOENDOPEPTIDASE OMA1"/>
    <property type="match status" value="1"/>
</dbReference>
<feature type="transmembrane region" description="Helical" evidence="7">
    <location>
        <begin position="92"/>
        <end position="113"/>
    </location>
</feature>
<keyword evidence="2" id="KW-0479">Metal-binding</keyword>
<keyword evidence="5 6" id="KW-0482">Metalloprotease</keyword>
<evidence type="ECO:0000256" key="4">
    <source>
        <dbReference type="ARBA" id="ARBA00022833"/>
    </source>
</evidence>
<organism evidence="10 11">
    <name type="scientific">Massilia haematophila</name>
    <dbReference type="NCBI Taxonomy" id="457923"/>
    <lineage>
        <taxon>Bacteria</taxon>
        <taxon>Pseudomonadati</taxon>
        <taxon>Pseudomonadota</taxon>
        <taxon>Betaproteobacteria</taxon>
        <taxon>Burkholderiales</taxon>
        <taxon>Oxalobacteraceae</taxon>
        <taxon>Telluria group</taxon>
        <taxon>Massilia</taxon>
    </lineage>
</organism>
<evidence type="ECO:0000313" key="10">
    <source>
        <dbReference type="EMBL" id="MFC3459068.1"/>
    </source>
</evidence>
<dbReference type="Pfam" id="PF01435">
    <property type="entry name" value="Peptidase_M48"/>
    <property type="match status" value="1"/>
</dbReference>
<sequence>MTTAYFFDGRSARRHEVALGVGDGAITLVGAIDRSYACGDTRVAEPFEGTPTVLYFPDGARCEVDEPEAGRMLRAALGYRASRTVRLTAHTWAVLAALVLLVALILVTTFWGIPTAARKIADALPPSVDRSLGESAVDALRASGVLRQSRLSDEWLAEVQQLMRRVAPADVPVRLLIHDVKAFGANAIALPDGSIIMSDLMVRLVVGKRGTIGDTEAAQLAGVLAHEIGHVRLRHGTRVLAGSSLAAALSASLLGDFSGVAALPGVLASLSYSREMEAEADEYAIALLRKNGISTLPLADLFERMEYGPELEESGKEAPGWIWEAAESFMSSHPLSEERAERLREAASE</sequence>
<keyword evidence="7" id="KW-0472">Membrane</keyword>
<keyword evidence="7" id="KW-1133">Transmembrane helix</keyword>
<comment type="caution">
    <text evidence="10">The sequence shown here is derived from an EMBL/GenBank/DDBJ whole genome shotgun (WGS) entry which is preliminary data.</text>
</comment>
<evidence type="ECO:0000259" key="8">
    <source>
        <dbReference type="Pfam" id="PF01435"/>
    </source>
</evidence>
<evidence type="ECO:0000256" key="5">
    <source>
        <dbReference type="ARBA" id="ARBA00023049"/>
    </source>
</evidence>
<reference evidence="11" key="1">
    <citation type="journal article" date="2019" name="Int. J. Syst. Evol. Microbiol.">
        <title>The Global Catalogue of Microorganisms (GCM) 10K type strain sequencing project: providing services to taxonomists for standard genome sequencing and annotation.</title>
        <authorList>
            <consortium name="The Broad Institute Genomics Platform"/>
            <consortium name="The Broad Institute Genome Sequencing Center for Infectious Disease"/>
            <person name="Wu L."/>
            <person name="Ma J."/>
        </authorList>
    </citation>
    <scope>NUCLEOTIDE SEQUENCE [LARGE SCALE GENOMIC DNA]</scope>
    <source>
        <strain evidence="11">CCM 7480</strain>
    </source>
</reference>
<comment type="cofactor">
    <cofactor evidence="6">
        <name>Zn(2+)</name>
        <dbReference type="ChEBI" id="CHEBI:29105"/>
    </cofactor>
    <text evidence="6">Binds 1 zinc ion per subunit.</text>
</comment>
<keyword evidence="1 6" id="KW-0645">Protease</keyword>
<gene>
    <name evidence="10" type="ORF">ACFOPH_12570</name>
</gene>
<feature type="domain" description="Peptidase M48" evidence="8">
    <location>
        <begin position="169"/>
        <end position="346"/>
    </location>
</feature>
<dbReference type="RefSeq" id="WP_379735556.1">
    <property type="nucleotide sequence ID" value="NZ_JBHRVV010000001.1"/>
</dbReference>
<keyword evidence="11" id="KW-1185">Reference proteome</keyword>
<evidence type="ECO:0000256" key="1">
    <source>
        <dbReference type="ARBA" id="ARBA00022670"/>
    </source>
</evidence>
<dbReference type="Gene3D" id="3.30.2010.10">
    <property type="entry name" value="Metalloproteases ('zincins'), catalytic domain"/>
    <property type="match status" value="1"/>
</dbReference>
<dbReference type="CDD" id="cd07332">
    <property type="entry name" value="M48C_Oma1_like"/>
    <property type="match status" value="1"/>
</dbReference>
<dbReference type="InterPro" id="IPR001915">
    <property type="entry name" value="Peptidase_M48"/>
</dbReference>
<evidence type="ECO:0000256" key="3">
    <source>
        <dbReference type="ARBA" id="ARBA00022801"/>
    </source>
</evidence>
<evidence type="ECO:0000256" key="2">
    <source>
        <dbReference type="ARBA" id="ARBA00022723"/>
    </source>
</evidence>